<evidence type="ECO:0000256" key="1">
    <source>
        <dbReference type="ARBA" id="ARBA00004613"/>
    </source>
</evidence>
<proteinExistence type="predicted"/>
<dbReference type="WBParaSite" id="Pan_g19233.t1">
    <property type="protein sequence ID" value="Pan_g19233.t1"/>
    <property type="gene ID" value="Pan_g19233"/>
</dbReference>
<dbReference type="Proteomes" id="UP000492821">
    <property type="component" value="Unassembled WGS sequence"/>
</dbReference>
<organism evidence="6 7">
    <name type="scientific">Panagrellus redivivus</name>
    <name type="common">Microworm</name>
    <dbReference type="NCBI Taxonomy" id="6233"/>
    <lineage>
        <taxon>Eukaryota</taxon>
        <taxon>Metazoa</taxon>
        <taxon>Ecdysozoa</taxon>
        <taxon>Nematoda</taxon>
        <taxon>Chromadorea</taxon>
        <taxon>Rhabditida</taxon>
        <taxon>Tylenchina</taxon>
        <taxon>Panagrolaimomorpha</taxon>
        <taxon>Panagrolaimoidea</taxon>
        <taxon>Panagrolaimidae</taxon>
        <taxon>Panagrellus</taxon>
    </lineage>
</organism>
<evidence type="ECO:0000256" key="5">
    <source>
        <dbReference type="ARBA" id="ARBA00023157"/>
    </source>
</evidence>
<dbReference type="SMART" id="SM00209">
    <property type="entry name" value="TSP1"/>
    <property type="match status" value="5"/>
</dbReference>
<keyword evidence="2" id="KW-0964">Secreted</keyword>
<reference evidence="7" key="2">
    <citation type="submission" date="2020-10" db="UniProtKB">
        <authorList>
            <consortium name="WormBaseParasite"/>
        </authorList>
    </citation>
    <scope>IDENTIFICATION</scope>
</reference>
<dbReference type="InterPro" id="IPR036383">
    <property type="entry name" value="TSP1_rpt_sf"/>
</dbReference>
<dbReference type="InterPro" id="IPR000884">
    <property type="entry name" value="TSP1_rpt"/>
</dbReference>
<accession>A0A7E4ZV76</accession>
<dbReference type="SUPFAM" id="SSF82895">
    <property type="entry name" value="TSP-1 type 1 repeat"/>
    <property type="match status" value="5"/>
</dbReference>
<name>A0A7E4ZV76_PANRE</name>
<dbReference type="AlphaFoldDB" id="A0A7E4ZV76"/>
<dbReference type="PRINTS" id="PR01705">
    <property type="entry name" value="TSP1REPEAT"/>
</dbReference>
<protein>
    <submittedName>
        <fullName evidence="7">Hemicentin-1</fullName>
    </submittedName>
</protein>
<dbReference type="PANTHER" id="PTHR22906:SF43">
    <property type="entry name" value="PROPERDIN"/>
    <property type="match status" value="1"/>
</dbReference>
<evidence type="ECO:0000256" key="3">
    <source>
        <dbReference type="ARBA" id="ARBA00022729"/>
    </source>
</evidence>
<evidence type="ECO:0000313" key="7">
    <source>
        <dbReference type="WBParaSite" id="Pan_g19233.t1"/>
    </source>
</evidence>
<reference evidence="6" key="1">
    <citation type="journal article" date="2013" name="Genetics">
        <title>The draft genome and transcriptome of Panagrellus redivivus are shaped by the harsh demands of a free-living lifestyle.</title>
        <authorList>
            <person name="Srinivasan J."/>
            <person name="Dillman A.R."/>
            <person name="Macchietto M.G."/>
            <person name="Heikkinen L."/>
            <person name="Lakso M."/>
            <person name="Fracchia K.M."/>
            <person name="Antoshechkin I."/>
            <person name="Mortazavi A."/>
            <person name="Wong G."/>
            <person name="Sternberg P.W."/>
        </authorList>
    </citation>
    <scope>NUCLEOTIDE SEQUENCE [LARGE SCALE GENOMIC DNA]</scope>
    <source>
        <strain evidence="6">MT8872</strain>
    </source>
</reference>
<evidence type="ECO:0000256" key="4">
    <source>
        <dbReference type="ARBA" id="ARBA00022737"/>
    </source>
</evidence>
<dbReference type="PROSITE" id="PS50092">
    <property type="entry name" value="TSP1"/>
    <property type="match status" value="5"/>
</dbReference>
<comment type="subcellular location">
    <subcellularLocation>
        <location evidence="1">Secreted</location>
    </subcellularLocation>
</comment>
<dbReference type="Pfam" id="PF00090">
    <property type="entry name" value="TSP_1"/>
    <property type="match status" value="5"/>
</dbReference>
<sequence length="424" mass="47285">MSLHSNDSAIKRFTYDWLIRFAELHPFLLNDSPYGEVRLGVFKSHRSKYAAISPLFTTVIVRYMPYLFYSVCISIEYGLINGWFLPNSKRCSIYIGIRCTFYKLTPVPQWSAWSPWSKCSCFTLTQFRRRFCAIRDPVIQGFCPGGIIDQRKCQPENCVAEAGGWSDWSSWSACSKECGSTGHQIRNRMCSNPLPSNRGSYCVGYSFDQRPCDTPMATCSGPPRDGGWSDWAAWSECSNPCENGQMSRTRYCTNPRPANGGSQCLGSDFELKSCSDSEKCEKSSNGAWAPWTSWSECSATCGRAFRHRSRTCSAPTPAGNGTTCVGLAYVTSVCKTEPCPHAIDGRWSTWTPWSDCKGDCNGTGTRTRRRLCSTPSFGGNTCLGRSYESVPCTPDALLSDDSYCSSARRHEQALESSFVTRPLR</sequence>
<keyword evidence="3" id="KW-0732">Signal</keyword>
<evidence type="ECO:0000256" key="2">
    <source>
        <dbReference type="ARBA" id="ARBA00022525"/>
    </source>
</evidence>
<dbReference type="FunFam" id="2.20.100.10:FF:000002">
    <property type="entry name" value="Unc-5 netrin receptor C"/>
    <property type="match status" value="1"/>
</dbReference>
<dbReference type="FunFam" id="2.20.100.10:FF:000001">
    <property type="entry name" value="semaphorin-5A isoform X1"/>
    <property type="match status" value="3"/>
</dbReference>
<keyword evidence="4" id="KW-0677">Repeat</keyword>
<keyword evidence="6" id="KW-1185">Reference proteome</keyword>
<keyword evidence="5" id="KW-1015">Disulfide bond</keyword>
<dbReference type="Gene3D" id="2.20.100.10">
    <property type="entry name" value="Thrombospondin type-1 (TSP1) repeat"/>
    <property type="match status" value="5"/>
</dbReference>
<dbReference type="PANTHER" id="PTHR22906">
    <property type="entry name" value="PROPERDIN"/>
    <property type="match status" value="1"/>
</dbReference>
<evidence type="ECO:0000313" key="6">
    <source>
        <dbReference type="Proteomes" id="UP000492821"/>
    </source>
</evidence>
<dbReference type="InterPro" id="IPR052065">
    <property type="entry name" value="Compl_asym_regulator"/>
</dbReference>